<evidence type="ECO:0000313" key="2">
    <source>
        <dbReference type="EMBL" id="CAA0810564.1"/>
    </source>
</evidence>
<dbReference type="OrthoDB" id="361835at2759"/>
<dbReference type="EMBL" id="CACSLK010006441">
    <property type="protein sequence ID" value="CAA0810564.1"/>
    <property type="molecule type" value="Genomic_DNA"/>
</dbReference>
<dbReference type="PANTHER" id="PTHR33828">
    <property type="entry name" value="OS05G0596200 PROTEIN"/>
    <property type="match status" value="1"/>
</dbReference>
<accession>A0A9N7R470</accession>
<feature type="region of interest" description="Disordered" evidence="1">
    <location>
        <begin position="135"/>
        <end position="206"/>
    </location>
</feature>
<dbReference type="AlphaFoldDB" id="A0A9N7R470"/>
<organism evidence="2 3">
    <name type="scientific">Striga hermonthica</name>
    <name type="common">Purple witchweed</name>
    <name type="synonym">Buchnera hermonthica</name>
    <dbReference type="NCBI Taxonomy" id="68872"/>
    <lineage>
        <taxon>Eukaryota</taxon>
        <taxon>Viridiplantae</taxon>
        <taxon>Streptophyta</taxon>
        <taxon>Embryophyta</taxon>
        <taxon>Tracheophyta</taxon>
        <taxon>Spermatophyta</taxon>
        <taxon>Magnoliopsida</taxon>
        <taxon>eudicotyledons</taxon>
        <taxon>Gunneridae</taxon>
        <taxon>Pentapetalae</taxon>
        <taxon>asterids</taxon>
        <taxon>lamiids</taxon>
        <taxon>Lamiales</taxon>
        <taxon>Orobanchaceae</taxon>
        <taxon>Buchnereae</taxon>
        <taxon>Striga</taxon>
    </lineage>
</organism>
<name>A0A9N7R470_STRHE</name>
<sequence>MASVAKSSNFMKSRANTGDGSSSSSKPSRVDSSLVTKKKSVEVSIKNSSSADAKNKSTVTASKMVKKTSTQLKGATTTVTKTRVKKVYSLPGQKFDVPEEREPLRIFYESLSKQIPSSEMAEFWLMEHGMLSPERAKKAYEKKQRKQKQLRTGTPIKSPPPFIPSKPESSKRPQQAPKNGEVKAKKRIGNDSDDDDDFVLSHKRRK</sequence>
<comment type="caution">
    <text evidence="2">The sequence shown here is derived from an EMBL/GenBank/DDBJ whole genome shotgun (WGS) entry which is preliminary data.</text>
</comment>
<proteinExistence type="predicted"/>
<evidence type="ECO:0000313" key="3">
    <source>
        <dbReference type="Proteomes" id="UP001153555"/>
    </source>
</evidence>
<feature type="region of interest" description="Disordered" evidence="1">
    <location>
        <begin position="1"/>
        <end position="77"/>
    </location>
</feature>
<feature type="compositionally biased region" description="Polar residues" evidence="1">
    <location>
        <begin position="1"/>
        <end position="20"/>
    </location>
</feature>
<reference evidence="2" key="1">
    <citation type="submission" date="2019-12" db="EMBL/GenBank/DDBJ databases">
        <authorList>
            <person name="Scholes J."/>
        </authorList>
    </citation>
    <scope>NUCLEOTIDE SEQUENCE</scope>
</reference>
<evidence type="ECO:0000256" key="1">
    <source>
        <dbReference type="SAM" id="MobiDB-lite"/>
    </source>
</evidence>
<gene>
    <name evidence="2" type="ORF">SHERM_12112</name>
</gene>
<keyword evidence="3" id="KW-1185">Reference proteome</keyword>
<dbReference type="Proteomes" id="UP001153555">
    <property type="component" value="Unassembled WGS sequence"/>
</dbReference>
<feature type="compositionally biased region" description="Low complexity" evidence="1">
    <location>
        <begin position="21"/>
        <end position="33"/>
    </location>
</feature>
<protein>
    <submittedName>
        <fullName evidence="2">Uncharacterized protein</fullName>
    </submittedName>
</protein>
<dbReference type="PANTHER" id="PTHR33828:SF1">
    <property type="entry name" value="OS05G0596200 PROTEIN"/>
    <property type="match status" value="1"/>
</dbReference>